<keyword evidence="4" id="KW-0862">Zinc</keyword>
<evidence type="ECO:0000256" key="2">
    <source>
        <dbReference type="ARBA" id="ARBA00022723"/>
    </source>
</evidence>
<dbReference type="Proteomes" id="UP000815677">
    <property type="component" value="Unassembled WGS sequence"/>
</dbReference>
<dbReference type="PANTHER" id="PTHR46481:SF10">
    <property type="entry name" value="ZINC FINGER BED DOMAIN-CONTAINING PROTEIN 39"/>
    <property type="match status" value="1"/>
</dbReference>
<feature type="region of interest" description="Disordered" evidence="6">
    <location>
        <begin position="623"/>
        <end position="642"/>
    </location>
</feature>
<evidence type="ECO:0000313" key="8">
    <source>
        <dbReference type="Proteomes" id="UP000815677"/>
    </source>
</evidence>
<dbReference type="InterPro" id="IPR012337">
    <property type="entry name" value="RNaseH-like_sf"/>
</dbReference>
<sequence length="743" mass="82875">MSASSAGRGRKHPQFYTENFECLGQKDDKSGRYIWKCKHCGDKPQSKDPRKCPKAPTEASAWALRELAAKKPMAQPEPATANTDEVGMPNTPSADITDSSKKRKTATMDQYVDRALTPTQQTDADRKWTRFIVHANVPFLASEDEYLDDFFESVRPSYTPPSRYAISHSLLDAEAAEALLAGQKRAQATKMLTMLHDGWEDRLKRSIYGVVAAAMEEAPTLMALNDVTGARGNAQKYLDVAVAALKVIGIPDAKNFIALTTDNPTTMQAFRRIFQEKYHWVLTFACFLHSLNTIVGEICTYAPVKTAVSHANRVVTFFNGSHYWGRQLQAEAERLHITRGLKKNCESRWYTLILLCLSVSAHRQPLSITCLREDAQRKTQGLSAVAEDVITAVLRDSTFWPLLMQVTRVCKPIVDAIGNCESRETTLADCMLELLRCARTLATMRVEDGKDLEFLAHARDVFDRRFARIATPKHWLALFLHPNCRKLALSGNTASGRGKTIDFMITTAVEVAHQWRWIEEKTKAMCAGLRCYGNFLSPFVGKAARARPWWVDMPRDYTDLKTLAIVFCSIVPHSADVERLFSQFGGIQSPRRSNMTVDTMEKLGRVRGHLNLLLSEKHKLLGKPTRRKHAHMHTNKSGGINTDLAASLETPTSWIPPLETGNEAEEDQHDIVDKAYRELKATIAAEGAGEGADTGSVVGGQVVDFEELERVNRGDVEVGEEVLEIIGGDVPGSWNIADMLRVV</sequence>
<keyword evidence="5" id="KW-0539">Nucleus</keyword>
<evidence type="ECO:0000313" key="7">
    <source>
        <dbReference type="EMBL" id="GAT42637.1"/>
    </source>
</evidence>
<protein>
    <recommendedName>
        <fullName evidence="9">DUF659 domain-containing protein</fullName>
    </recommendedName>
</protein>
<organism evidence="7 8">
    <name type="scientific">Mycena chlorophos</name>
    <name type="common">Agaric fungus</name>
    <name type="synonym">Agaricus chlorophos</name>
    <dbReference type="NCBI Taxonomy" id="658473"/>
    <lineage>
        <taxon>Eukaryota</taxon>
        <taxon>Fungi</taxon>
        <taxon>Dikarya</taxon>
        <taxon>Basidiomycota</taxon>
        <taxon>Agaricomycotina</taxon>
        <taxon>Agaricomycetes</taxon>
        <taxon>Agaricomycetidae</taxon>
        <taxon>Agaricales</taxon>
        <taxon>Marasmiineae</taxon>
        <taxon>Mycenaceae</taxon>
        <taxon>Mycena</taxon>
    </lineage>
</organism>
<evidence type="ECO:0000256" key="6">
    <source>
        <dbReference type="SAM" id="MobiDB-lite"/>
    </source>
</evidence>
<dbReference type="SUPFAM" id="SSF53098">
    <property type="entry name" value="Ribonuclease H-like"/>
    <property type="match status" value="1"/>
</dbReference>
<dbReference type="EMBL" id="DF838150">
    <property type="protein sequence ID" value="GAT42637.1"/>
    <property type="molecule type" value="Genomic_DNA"/>
</dbReference>
<evidence type="ECO:0008006" key="9">
    <source>
        <dbReference type="Google" id="ProtNLM"/>
    </source>
</evidence>
<dbReference type="PANTHER" id="PTHR46481">
    <property type="entry name" value="ZINC FINGER BED DOMAIN-CONTAINING PROTEIN 4"/>
    <property type="match status" value="1"/>
</dbReference>
<accession>A0ABQ0KWP2</accession>
<feature type="compositionally biased region" description="Basic and acidic residues" evidence="6">
    <location>
        <begin position="39"/>
        <end position="51"/>
    </location>
</feature>
<feature type="region of interest" description="Disordered" evidence="6">
    <location>
        <begin position="39"/>
        <end position="59"/>
    </location>
</feature>
<proteinExistence type="predicted"/>
<keyword evidence="3" id="KW-0863">Zinc-finger</keyword>
<evidence type="ECO:0000256" key="3">
    <source>
        <dbReference type="ARBA" id="ARBA00022771"/>
    </source>
</evidence>
<feature type="region of interest" description="Disordered" evidence="6">
    <location>
        <begin position="74"/>
        <end position="104"/>
    </location>
</feature>
<comment type="subcellular location">
    <subcellularLocation>
        <location evidence="1">Nucleus</location>
    </subcellularLocation>
</comment>
<evidence type="ECO:0000256" key="1">
    <source>
        <dbReference type="ARBA" id="ARBA00004123"/>
    </source>
</evidence>
<name>A0ABQ0KWP2_MYCCL</name>
<dbReference type="InterPro" id="IPR052035">
    <property type="entry name" value="ZnF_BED_domain_contain"/>
</dbReference>
<gene>
    <name evidence="7" type="ORF">MCHLO_00346</name>
</gene>
<evidence type="ECO:0000256" key="5">
    <source>
        <dbReference type="ARBA" id="ARBA00023242"/>
    </source>
</evidence>
<feature type="compositionally biased region" description="Basic residues" evidence="6">
    <location>
        <begin position="623"/>
        <end position="634"/>
    </location>
</feature>
<reference evidence="7" key="1">
    <citation type="submission" date="2014-09" db="EMBL/GenBank/DDBJ databases">
        <title>Genome sequence of the luminous mushroom Mycena chlorophos for searching fungal bioluminescence genes.</title>
        <authorList>
            <person name="Tanaka Y."/>
            <person name="Kasuga D."/>
            <person name="Oba Y."/>
            <person name="Hase S."/>
            <person name="Sato K."/>
            <person name="Oba Y."/>
            <person name="Sakakibara Y."/>
        </authorList>
    </citation>
    <scope>NUCLEOTIDE SEQUENCE</scope>
</reference>
<keyword evidence="8" id="KW-1185">Reference proteome</keyword>
<keyword evidence="2" id="KW-0479">Metal-binding</keyword>
<evidence type="ECO:0000256" key="4">
    <source>
        <dbReference type="ARBA" id="ARBA00022833"/>
    </source>
</evidence>